<dbReference type="InterPro" id="IPR036770">
    <property type="entry name" value="Ankyrin_rpt-contain_sf"/>
</dbReference>
<comment type="caution">
    <text evidence="5">The sequence shown here is derived from an EMBL/GenBank/DDBJ whole genome shotgun (WGS) entry which is preliminary data.</text>
</comment>
<evidence type="ECO:0000256" key="1">
    <source>
        <dbReference type="ARBA" id="ARBA00022737"/>
    </source>
</evidence>
<feature type="repeat" description="ANK" evidence="3">
    <location>
        <begin position="46"/>
        <end position="78"/>
    </location>
</feature>
<evidence type="ECO:0000313" key="5">
    <source>
        <dbReference type="EMBL" id="CAH0375264.1"/>
    </source>
</evidence>
<evidence type="ECO:0000256" key="3">
    <source>
        <dbReference type="PROSITE-ProRule" id="PRU00023"/>
    </source>
</evidence>
<dbReference type="PANTHER" id="PTHR24171">
    <property type="entry name" value="ANKYRIN REPEAT DOMAIN-CONTAINING PROTEIN 39-RELATED"/>
    <property type="match status" value="1"/>
</dbReference>
<dbReference type="SMART" id="SM00248">
    <property type="entry name" value="ANK"/>
    <property type="match status" value="3"/>
</dbReference>
<evidence type="ECO:0000256" key="2">
    <source>
        <dbReference type="ARBA" id="ARBA00023043"/>
    </source>
</evidence>
<dbReference type="Pfam" id="PF00023">
    <property type="entry name" value="Ank"/>
    <property type="match status" value="1"/>
</dbReference>
<accession>A0A8J2X0N7</accession>
<feature type="region of interest" description="Disordered" evidence="4">
    <location>
        <begin position="173"/>
        <end position="203"/>
    </location>
</feature>
<keyword evidence="2 3" id="KW-0040">ANK repeat</keyword>
<evidence type="ECO:0000313" key="6">
    <source>
        <dbReference type="Proteomes" id="UP000789595"/>
    </source>
</evidence>
<reference evidence="5" key="1">
    <citation type="submission" date="2021-11" db="EMBL/GenBank/DDBJ databases">
        <authorList>
            <consortium name="Genoscope - CEA"/>
            <person name="William W."/>
        </authorList>
    </citation>
    <scope>NUCLEOTIDE SEQUENCE</scope>
</reference>
<dbReference type="PROSITE" id="PS50297">
    <property type="entry name" value="ANK_REP_REGION"/>
    <property type="match status" value="3"/>
</dbReference>
<dbReference type="OrthoDB" id="10254927at2759"/>
<dbReference type="Pfam" id="PF12796">
    <property type="entry name" value="Ank_2"/>
    <property type="match status" value="1"/>
</dbReference>
<dbReference type="Gene3D" id="1.25.40.20">
    <property type="entry name" value="Ankyrin repeat-containing domain"/>
    <property type="match status" value="1"/>
</dbReference>
<dbReference type="InterPro" id="IPR002110">
    <property type="entry name" value="Ankyrin_rpt"/>
</dbReference>
<sequence>MADDDETEQLKQAFLKACGATGSLEAAKAAAKALGDEPLASVRAKNGGSALHLAAFAGQLNTAQWLVERGVPVTGVDGGGGTPLHAACFAGNLAVCGWLASSGADIEAADGRGARPLHVACLAGREQVVDLLLRRGALKMCKTRDGATPAALARKASQNKCADLAESFKRPARAAAAPAPVVKRPRPAPVPVPRAGPPPPAPPPLGALQAQMLGIQPVAPQPAAPPLAAAVAAVPQVQAPPPTTARLGVTPSQATDSFVPVSAKAQNDTAREHMAQQAMEKMGRRGVAMRVPTWLQPGDRLA</sequence>
<keyword evidence="6" id="KW-1185">Reference proteome</keyword>
<feature type="compositionally biased region" description="Pro residues" evidence="4">
    <location>
        <begin position="187"/>
        <end position="203"/>
    </location>
</feature>
<dbReference type="EMBL" id="CAKKNE010000004">
    <property type="protein sequence ID" value="CAH0375264.1"/>
    <property type="molecule type" value="Genomic_DNA"/>
</dbReference>
<dbReference type="AlphaFoldDB" id="A0A8J2X0N7"/>
<feature type="compositionally biased region" description="Low complexity" evidence="4">
    <location>
        <begin position="173"/>
        <end position="182"/>
    </location>
</feature>
<name>A0A8J2X0N7_9STRA</name>
<dbReference type="PROSITE" id="PS50088">
    <property type="entry name" value="ANK_REPEAT"/>
    <property type="match status" value="3"/>
</dbReference>
<protein>
    <submittedName>
        <fullName evidence="5">Uncharacterized protein</fullName>
    </submittedName>
</protein>
<evidence type="ECO:0000256" key="4">
    <source>
        <dbReference type="SAM" id="MobiDB-lite"/>
    </source>
</evidence>
<gene>
    <name evidence="5" type="ORF">PECAL_4P25900</name>
</gene>
<feature type="repeat" description="ANK" evidence="3">
    <location>
        <begin position="112"/>
        <end position="137"/>
    </location>
</feature>
<dbReference type="Proteomes" id="UP000789595">
    <property type="component" value="Unassembled WGS sequence"/>
</dbReference>
<dbReference type="SUPFAM" id="SSF48403">
    <property type="entry name" value="Ankyrin repeat"/>
    <property type="match status" value="1"/>
</dbReference>
<organism evidence="5 6">
    <name type="scientific">Pelagomonas calceolata</name>
    <dbReference type="NCBI Taxonomy" id="35677"/>
    <lineage>
        <taxon>Eukaryota</taxon>
        <taxon>Sar</taxon>
        <taxon>Stramenopiles</taxon>
        <taxon>Ochrophyta</taxon>
        <taxon>Pelagophyceae</taxon>
        <taxon>Pelagomonadales</taxon>
        <taxon>Pelagomonadaceae</taxon>
        <taxon>Pelagomonas</taxon>
    </lineage>
</organism>
<feature type="repeat" description="ANK" evidence="3">
    <location>
        <begin position="79"/>
        <end position="111"/>
    </location>
</feature>
<proteinExistence type="predicted"/>
<keyword evidence="1" id="KW-0677">Repeat</keyword>